<dbReference type="InterPro" id="IPR017871">
    <property type="entry name" value="ABC_transporter-like_CS"/>
</dbReference>
<dbReference type="STRING" id="988821.SAMN05421867_10666"/>
<evidence type="ECO:0000313" key="5">
    <source>
        <dbReference type="EMBL" id="SFB06052.1"/>
    </source>
</evidence>
<keyword evidence="1" id="KW-0813">Transport</keyword>
<dbReference type="PANTHER" id="PTHR42734">
    <property type="entry name" value="METAL TRANSPORT SYSTEM ATP-BINDING PROTEIN TM_0124-RELATED"/>
    <property type="match status" value="1"/>
</dbReference>
<dbReference type="Proteomes" id="UP000199012">
    <property type="component" value="Unassembled WGS sequence"/>
</dbReference>
<dbReference type="GO" id="GO:0016887">
    <property type="term" value="F:ATP hydrolysis activity"/>
    <property type="evidence" value="ECO:0007669"/>
    <property type="project" value="InterPro"/>
</dbReference>
<evidence type="ECO:0000256" key="1">
    <source>
        <dbReference type="ARBA" id="ARBA00022448"/>
    </source>
</evidence>
<dbReference type="AlphaFoldDB" id="A0A1I0XYF9"/>
<evidence type="ECO:0000256" key="3">
    <source>
        <dbReference type="ARBA" id="ARBA00022840"/>
    </source>
</evidence>
<keyword evidence="6" id="KW-1185">Reference proteome</keyword>
<dbReference type="InterPro" id="IPR050153">
    <property type="entry name" value="Metal_Ion_Import_ABC"/>
</dbReference>
<dbReference type="PROSITE" id="PS50893">
    <property type="entry name" value="ABC_TRANSPORTER_2"/>
    <property type="match status" value="1"/>
</dbReference>
<gene>
    <name evidence="5" type="ORF">SAMN05421867_10666</name>
</gene>
<dbReference type="SMART" id="SM00382">
    <property type="entry name" value="AAA"/>
    <property type="match status" value="1"/>
</dbReference>
<dbReference type="SUPFAM" id="SSF52540">
    <property type="entry name" value="P-loop containing nucleoside triphosphate hydrolases"/>
    <property type="match status" value="1"/>
</dbReference>
<proteinExistence type="predicted"/>
<keyword evidence="3 5" id="KW-0067">ATP-binding</keyword>
<dbReference type="Pfam" id="PF00005">
    <property type="entry name" value="ABC_tran"/>
    <property type="match status" value="1"/>
</dbReference>
<dbReference type="InterPro" id="IPR003439">
    <property type="entry name" value="ABC_transporter-like_ATP-bd"/>
</dbReference>
<evidence type="ECO:0000313" key="6">
    <source>
        <dbReference type="Proteomes" id="UP000199012"/>
    </source>
</evidence>
<dbReference type="InterPro" id="IPR003593">
    <property type="entry name" value="AAA+_ATPase"/>
</dbReference>
<dbReference type="PROSITE" id="PS00211">
    <property type="entry name" value="ABC_TRANSPORTER_1"/>
    <property type="match status" value="1"/>
</dbReference>
<keyword evidence="2" id="KW-0547">Nucleotide-binding</keyword>
<feature type="domain" description="ABC transporter" evidence="4">
    <location>
        <begin position="1"/>
        <end position="206"/>
    </location>
</feature>
<accession>A0A1I0XYF9</accession>
<dbReference type="Gene3D" id="3.40.50.300">
    <property type="entry name" value="P-loop containing nucleotide triphosphate hydrolases"/>
    <property type="match status" value="1"/>
</dbReference>
<reference evidence="5 6" key="1">
    <citation type="submission" date="2016-10" db="EMBL/GenBank/DDBJ databases">
        <authorList>
            <person name="de Groot N.N."/>
        </authorList>
    </citation>
    <scope>NUCLEOTIDE SEQUENCE [LARGE SCALE GENOMIC DNA]</scope>
    <source>
        <strain evidence="5 6">CGMCC 4.6945</strain>
    </source>
</reference>
<dbReference type="EMBL" id="FOKA01000006">
    <property type="protein sequence ID" value="SFB06052.1"/>
    <property type="molecule type" value="Genomic_DNA"/>
</dbReference>
<dbReference type="GO" id="GO:0005524">
    <property type="term" value="F:ATP binding"/>
    <property type="evidence" value="ECO:0007669"/>
    <property type="project" value="UniProtKB-KW"/>
</dbReference>
<evidence type="ECO:0000256" key="2">
    <source>
        <dbReference type="ARBA" id="ARBA00022741"/>
    </source>
</evidence>
<protein>
    <submittedName>
        <fullName evidence="5">Zinc transport system ATP-binding protein</fullName>
    </submittedName>
</protein>
<name>A0A1I0XYF9_9CELL</name>
<organism evidence="5 6">
    <name type="scientific">Cellulomonas marina</name>
    <dbReference type="NCBI Taxonomy" id="988821"/>
    <lineage>
        <taxon>Bacteria</taxon>
        <taxon>Bacillati</taxon>
        <taxon>Actinomycetota</taxon>
        <taxon>Actinomycetes</taxon>
        <taxon>Micrococcales</taxon>
        <taxon>Cellulomonadaceae</taxon>
        <taxon>Cellulomonas</taxon>
    </lineage>
</organism>
<dbReference type="InterPro" id="IPR027417">
    <property type="entry name" value="P-loop_NTPase"/>
</dbReference>
<evidence type="ECO:0000259" key="4">
    <source>
        <dbReference type="PROSITE" id="PS50893"/>
    </source>
</evidence>
<sequence>MGYAGRPLLRDVDIAVHRCECVAVTGANGSGKTTLLRAVLGAAQVLGGSLEVSTPRVGYVPQRDSLASVVPATVGEVVAVGRLPLTDPLRRLRPSARRADREAVAAALDLVGLADRARTPMAQLSGGQQRRALVARALVAEPELLLLDEPTAGVDARHQRVLAEVLDRMRRAGVAVLVVTHEPAALAGAITRSLAVADGRVGTVAA</sequence>